<dbReference type="Gene3D" id="1.50.10.10">
    <property type="match status" value="1"/>
</dbReference>
<dbReference type="InterPro" id="IPR044674">
    <property type="entry name" value="EDEM1/2/3"/>
</dbReference>
<keyword evidence="2" id="KW-0378">Hydrolase</keyword>
<dbReference type="InterPro" id="IPR036026">
    <property type="entry name" value="Seven-hairpin_glycosidases"/>
</dbReference>
<dbReference type="GO" id="GO:1904380">
    <property type="term" value="P:endoplasmic reticulum mannose trimming"/>
    <property type="evidence" value="ECO:0007669"/>
    <property type="project" value="InterPro"/>
</dbReference>
<dbReference type="EMBL" id="KZ679138">
    <property type="protein sequence ID" value="PTB73465.1"/>
    <property type="molecule type" value="Genomic_DNA"/>
</dbReference>
<protein>
    <submittedName>
        <fullName evidence="2">Glycoside hydrolase family 47 protein</fullName>
    </submittedName>
</protein>
<proteinExistence type="predicted"/>
<dbReference type="InterPro" id="IPR012341">
    <property type="entry name" value="6hp_glycosidase-like_sf"/>
</dbReference>
<evidence type="ECO:0000256" key="1">
    <source>
        <dbReference type="ARBA" id="ARBA00023180"/>
    </source>
</evidence>
<dbReference type="SUPFAM" id="SSF48225">
    <property type="entry name" value="Seven-hairpin glycosidases"/>
    <property type="match status" value="1"/>
</dbReference>
<dbReference type="PANTHER" id="PTHR45679">
    <property type="entry name" value="ER DEGRADATION-ENHANCING ALPHA-MANNOSIDASE-LIKE PROTEIN 2"/>
    <property type="match status" value="1"/>
</dbReference>
<reference evidence="2 3" key="1">
    <citation type="submission" date="2016-07" db="EMBL/GenBank/DDBJ databases">
        <title>Multiple horizontal gene transfer events from other fungi enriched the ability of initially mycotrophic Trichoderma (Ascomycota) to feed on dead plant biomass.</title>
        <authorList>
            <consortium name="DOE Joint Genome Institute"/>
            <person name="Aerts A."/>
            <person name="Atanasova L."/>
            <person name="Chenthamara K."/>
            <person name="Zhang J."/>
            <person name="Grujic M."/>
            <person name="Henrissat B."/>
            <person name="Kuo A."/>
            <person name="Salamov A."/>
            <person name="Lipzen A."/>
            <person name="Labutti K."/>
            <person name="Barry K."/>
            <person name="Miao Y."/>
            <person name="Rahimi M.J."/>
            <person name="Shen Q."/>
            <person name="Grigoriev I.V."/>
            <person name="Kubicek C.P."/>
            <person name="Druzhinina I.S."/>
        </authorList>
    </citation>
    <scope>NUCLEOTIDE SEQUENCE [LARGE SCALE GENOMIC DNA]</scope>
    <source>
        <strain evidence="2 3">ATCC 18648</strain>
    </source>
</reference>
<evidence type="ECO:0000313" key="2">
    <source>
        <dbReference type="EMBL" id="PTB73465.1"/>
    </source>
</evidence>
<keyword evidence="1" id="KW-0325">Glycoprotein</keyword>
<organism evidence="2 3">
    <name type="scientific">Trichoderma longibrachiatum ATCC 18648</name>
    <dbReference type="NCBI Taxonomy" id="983965"/>
    <lineage>
        <taxon>Eukaryota</taxon>
        <taxon>Fungi</taxon>
        <taxon>Dikarya</taxon>
        <taxon>Ascomycota</taxon>
        <taxon>Pezizomycotina</taxon>
        <taxon>Sordariomycetes</taxon>
        <taxon>Hypocreomycetidae</taxon>
        <taxon>Hypocreales</taxon>
        <taxon>Hypocreaceae</taxon>
        <taxon>Trichoderma</taxon>
    </lineage>
</organism>
<dbReference type="GO" id="GO:0005975">
    <property type="term" value="P:carbohydrate metabolic process"/>
    <property type="evidence" value="ECO:0007669"/>
    <property type="project" value="InterPro"/>
</dbReference>
<evidence type="ECO:0000313" key="3">
    <source>
        <dbReference type="Proteomes" id="UP000240760"/>
    </source>
</evidence>
<dbReference type="PANTHER" id="PTHR45679:SF5">
    <property type="entry name" value="ER DEGRADATION-ENHANCING ALPHA-MANNOSIDASE-LIKE PROTEIN 1"/>
    <property type="match status" value="1"/>
</dbReference>
<dbReference type="Proteomes" id="UP000240760">
    <property type="component" value="Unassembled WGS sequence"/>
</dbReference>
<dbReference type="AlphaFoldDB" id="A0A2T4BVX8"/>
<dbReference type="OrthoDB" id="8118055at2759"/>
<dbReference type="GO" id="GO:0016020">
    <property type="term" value="C:membrane"/>
    <property type="evidence" value="ECO:0007669"/>
    <property type="project" value="InterPro"/>
</dbReference>
<dbReference type="GO" id="GO:0004571">
    <property type="term" value="F:mannosyl-oligosaccharide 1,2-alpha-mannosidase activity"/>
    <property type="evidence" value="ECO:0007669"/>
    <property type="project" value="InterPro"/>
</dbReference>
<accession>A0A2T4BVX8</accession>
<gene>
    <name evidence="2" type="ORF">M440DRAFT_1424776</name>
</gene>
<dbReference type="GO" id="GO:0044322">
    <property type="term" value="C:endoplasmic reticulum quality control compartment"/>
    <property type="evidence" value="ECO:0007669"/>
    <property type="project" value="GOC"/>
</dbReference>
<keyword evidence="3" id="KW-1185">Reference proteome</keyword>
<dbReference type="GO" id="GO:0005509">
    <property type="term" value="F:calcium ion binding"/>
    <property type="evidence" value="ECO:0007669"/>
    <property type="project" value="InterPro"/>
</dbReference>
<dbReference type="STRING" id="983965.A0A2T4BVX8"/>
<sequence length="81" mass="9394">MVLQPRQRPSKRSDTIMMLVAIALAWLGFSLLQPVAAMRADYLAQLRQETVDMFYHGYSNYMEHAFPEDELTSLTAFQYAF</sequence>
<name>A0A2T4BVX8_TRILO</name>